<dbReference type="AlphaFoldDB" id="A0A543A8S0"/>
<protein>
    <submittedName>
        <fullName evidence="3">Acetyltransferase (GNAT) family protein</fullName>
    </submittedName>
</protein>
<reference evidence="3 4" key="1">
    <citation type="submission" date="2019-06" db="EMBL/GenBank/DDBJ databases">
        <title>Sequencing the genomes of 1000 actinobacteria strains.</title>
        <authorList>
            <person name="Klenk H.-P."/>
        </authorList>
    </citation>
    <scope>NUCLEOTIDE SEQUENCE [LARGE SCALE GENOMIC DNA]</scope>
    <source>
        <strain evidence="3 4">DSM 25218</strain>
    </source>
</reference>
<dbReference type="SUPFAM" id="SSF55729">
    <property type="entry name" value="Acyl-CoA N-acyltransferases (Nat)"/>
    <property type="match status" value="1"/>
</dbReference>
<evidence type="ECO:0000256" key="1">
    <source>
        <dbReference type="SAM" id="Phobius"/>
    </source>
</evidence>
<feature type="domain" description="N-acetyltransferase" evidence="2">
    <location>
        <begin position="1"/>
        <end position="207"/>
    </location>
</feature>
<dbReference type="RefSeq" id="WP_211352430.1">
    <property type="nucleotide sequence ID" value="NZ_VFOV01000001.1"/>
</dbReference>
<proteinExistence type="predicted"/>
<feature type="transmembrane region" description="Helical" evidence="1">
    <location>
        <begin position="37"/>
        <end position="59"/>
    </location>
</feature>
<keyword evidence="4" id="KW-1185">Reference proteome</keyword>
<organism evidence="3 4">
    <name type="scientific">Nocardioides albertanoniae</name>
    <dbReference type="NCBI Taxonomy" id="1175486"/>
    <lineage>
        <taxon>Bacteria</taxon>
        <taxon>Bacillati</taxon>
        <taxon>Actinomycetota</taxon>
        <taxon>Actinomycetes</taxon>
        <taxon>Propionibacteriales</taxon>
        <taxon>Nocardioidaceae</taxon>
        <taxon>Nocardioides</taxon>
    </lineage>
</organism>
<comment type="caution">
    <text evidence="3">The sequence shown here is derived from an EMBL/GenBank/DDBJ whole genome shotgun (WGS) entry which is preliminary data.</text>
</comment>
<dbReference type="Gene3D" id="3.40.630.30">
    <property type="match status" value="1"/>
</dbReference>
<dbReference type="Proteomes" id="UP000320209">
    <property type="component" value="Unassembled WGS sequence"/>
</dbReference>
<dbReference type="GO" id="GO:0016747">
    <property type="term" value="F:acyltransferase activity, transferring groups other than amino-acyl groups"/>
    <property type="evidence" value="ECO:0007669"/>
    <property type="project" value="InterPro"/>
</dbReference>
<keyword evidence="1" id="KW-1133">Transmembrane helix</keyword>
<feature type="transmembrane region" description="Helical" evidence="1">
    <location>
        <begin position="71"/>
        <end position="88"/>
    </location>
</feature>
<keyword evidence="1" id="KW-0472">Membrane</keyword>
<evidence type="ECO:0000313" key="3">
    <source>
        <dbReference type="EMBL" id="TQL68886.1"/>
    </source>
</evidence>
<evidence type="ECO:0000313" key="4">
    <source>
        <dbReference type="Proteomes" id="UP000320209"/>
    </source>
</evidence>
<name>A0A543A8S0_9ACTN</name>
<dbReference type="InterPro" id="IPR016181">
    <property type="entry name" value="Acyl_CoA_acyltransferase"/>
</dbReference>
<gene>
    <name evidence="3" type="ORF">FB381_2785</name>
</gene>
<dbReference type="InterPro" id="IPR000182">
    <property type="entry name" value="GNAT_dom"/>
</dbReference>
<evidence type="ECO:0000259" key="2">
    <source>
        <dbReference type="PROSITE" id="PS51186"/>
    </source>
</evidence>
<accession>A0A543A8S0</accession>
<sequence length="207" mass="22791">MGLQDLPDVVAAHRQHFPNGFFARLGPRFLRRYYRTFLDGPLAVALIVEVSGVPSGYLVGVLDPVQHRRLLLTYHGVALAACGLFGLMRRPTVLTRFVLTRARRYLTALRRSRDRVIESVDGPRIAVLSNVVVAEHARGLGLGTLLVDAFLAQARDVGRDRACLVTVAGPDGAGSFYTKSGWQHTRDATGADGQRLSHFERDLSEMV</sequence>
<dbReference type="Pfam" id="PF00583">
    <property type="entry name" value="Acetyltransf_1"/>
    <property type="match status" value="1"/>
</dbReference>
<dbReference type="CDD" id="cd04301">
    <property type="entry name" value="NAT_SF"/>
    <property type="match status" value="1"/>
</dbReference>
<dbReference type="PROSITE" id="PS51186">
    <property type="entry name" value="GNAT"/>
    <property type="match status" value="1"/>
</dbReference>
<dbReference type="EMBL" id="VFOV01000001">
    <property type="protein sequence ID" value="TQL68886.1"/>
    <property type="molecule type" value="Genomic_DNA"/>
</dbReference>
<keyword evidence="1" id="KW-0812">Transmembrane</keyword>
<keyword evidence="3" id="KW-0808">Transferase</keyword>